<evidence type="ECO:0000313" key="1">
    <source>
        <dbReference type="EMBL" id="EFL44548.1"/>
    </source>
</evidence>
<keyword evidence="2" id="KW-1185">Reference proteome</keyword>
<sequence length="55" mass="6233">MARVRVCIARIATIEPREFSIIKPLTCASSNYQQLCSSSNFDMSFVQVQFSTRSN</sequence>
<dbReference type="EMBL" id="AEDQ01000010">
    <property type="protein sequence ID" value="EFL44548.1"/>
    <property type="molecule type" value="Genomic_DNA"/>
</dbReference>
<reference evidence="1 2" key="1">
    <citation type="submission" date="2010-08" db="EMBL/GenBank/DDBJ databases">
        <authorList>
            <person name="Durkin A.S."/>
            <person name="Madupu R."/>
            <person name="Torralba M."/>
            <person name="Gillis M."/>
            <person name="Methe B."/>
            <person name="Sutton G."/>
            <person name="Nelson K.E."/>
        </authorList>
    </citation>
    <scope>NUCLEOTIDE SEQUENCE [LARGE SCALE GENOMIC DNA]</scope>
    <source>
        <strain evidence="1 2">PB189-T1-4</strain>
    </source>
</reference>
<gene>
    <name evidence="1" type="ORF">HMPREF9248_1224</name>
</gene>
<name>A0ABN0B1C2_9ACTN</name>
<protein>
    <submittedName>
        <fullName evidence="1">Uncharacterized protein</fullName>
    </submittedName>
</protein>
<proteinExistence type="predicted"/>
<evidence type="ECO:0000313" key="2">
    <source>
        <dbReference type="Proteomes" id="UP000004431"/>
    </source>
</evidence>
<organism evidence="1 2">
    <name type="scientific">Fannyhessea vaginae PB189-T1-4</name>
    <dbReference type="NCBI Taxonomy" id="866774"/>
    <lineage>
        <taxon>Bacteria</taxon>
        <taxon>Bacillati</taxon>
        <taxon>Actinomycetota</taxon>
        <taxon>Coriobacteriia</taxon>
        <taxon>Coriobacteriales</taxon>
        <taxon>Atopobiaceae</taxon>
        <taxon>Fannyhessea</taxon>
    </lineage>
</organism>
<comment type="caution">
    <text evidence="1">The sequence shown here is derived from an EMBL/GenBank/DDBJ whole genome shotgun (WGS) entry which is preliminary data.</text>
</comment>
<accession>A0ABN0B1C2</accession>
<dbReference type="Proteomes" id="UP000004431">
    <property type="component" value="Unassembled WGS sequence"/>
</dbReference>